<dbReference type="RefSeq" id="WP_184136146.1">
    <property type="nucleotide sequence ID" value="NZ_JACHKT010000030.1"/>
</dbReference>
<dbReference type="InterPro" id="IPR016024">
    <property type="entry name" value="ARM-type_fold"/>
</dbReference>
<dbReference type="Pfam" id="PF08713">
    <property type="entry name" value="DNA_alkylation"/>
    <property type="match status" value="1"/>
</dbReference>
<dbReference type="EMBL" id="JACHKT010000030">
    <property type="protein sequence ID" value="MBB6004851.1"/>
    <property type="molecule type" value="Genomic_DNA"/>
</dbReference>
<keyword evidence="2" id="KW-1185">Reference proteome</keyword>
<name>A0A841EZB8_9BACT</name>
<comment type="caution">
    <text evidence="1">The sequence shown here is derived from an EMBL/GenBank/DDBJ whole genome shotgun (WGS) entry which is preliminary data.</text>
</comment>
<dbReference type="AlphaFoldDB" id="A0A841EZB8"/>
<dbReference type="Proteomes" id="UP000524404">
    <property type="component" value="Unassembled WGS sequence"/>
</dbReference>
<dbReference type="CDD" id="cd06561">
    <property type="entry name" value="AlkD_like"/>
    <property type="match status" value="1"/>
</dbReference>
<organism evidence="1 2">
    <name type="scientific">Arcicella rosea</name>
    <dbReference type="NCBI Taxonomy" id="502909"/>
    <lineage>
        <taxon>Bacteria</taxon>
        <taxon>Pseudomonadati</taxon>
        <taxon>Bacteroidota</taxon>
        <taxon>Cytophagia</taxon>
        <taxon>Cytophagales</taxon>
        <taxon>Flectobacillaceae</taxon>
        <taxon>Arcicella</taxon>
    </lineage>
</organism>
<dbReference type="PANTHER" id="PTHR34070:SF1">
    <property type="entry name" value="DNA ALKYLATION REPAIR PROTEIN"/>
    <property type="match status" value="1"/>
</dbReference>
<reference evidence="1 2" key="1">
    <citation type="submission" date="2020-08" db="EMBL/GenBank/DDBJ databases">
        <title>Functional genomics of gut bacteria from endangered species of beetles.</title>
        <authorList>
            <person name="Carlos-Shanley C."/>
        </authorList>
    </citation>
    <scope>NUCLEOTIDE SEQUENCE [LARGE SCALE GENOMIC DNA]</scope>
    <source>
        <strain evidence="1 2">S00070</strain>
    </source>
</reference>
<dbReference type="PANTHER" id="PTHR34070">
    <property type="entry name" value="ARMADILLO-TYPE FOLD"/>
    <property type="match status" value="1"/>
</dbReference>
<gene>
    <name evidence="1" type="ORF">HNP25_003521</name>
</gene>
<proteinExistence type="predicted"/>
<evidence type="ECO:0000313" key="1">
    <source>
        <dbReference type="EMBL" id="MBB6004851.1"/>
    </source>
</evidence>
<dbReference type="SUPFAM" id="SSF48371">
    <property type="entry name" value="ARM repeat"/>
    <property type="match status" value="1"/>
</dbReference>
<accession>A0A841EZB8</accession>
<evidence type="ECO:0000313" key="2">
    <source>
        <dbReference type="Proteomes" id="UP000524404"/>
    </source>
</evidence>
<dbReference type="InterPro" id="IPR014825">
    <property type="entry name" value="DNA_alkylation"/>
</dbReference>
<protein>
    <submittedName>
        <fullName evidence="1">3-methyladenine DNA glycosylase AlkD</fullName>
    </submittedName>
</protein>
<sequence>MLANLKQVLLNLANPERAIQTARFFKTGEGQYGEGDIFIGITNPEVRTLVKEFWKVITLADIQILLDDKIHEFRFTGLMILVEKFQKTKSEEERSEIVDFYLSNVSKINNWDLVDCSCYKILGEFLLNKDRQVLYDLAASKHLWSERIAVVSTIAFIRKGQFLDCFKLSEYFLNHPHDLMHKACGWMLREIGKRDELALEEFLEENLSKMPRTMIRYAIEKMDEKKRLSYLKR</sequence>
<dbReference type="Gene3D" id="1.25.10.90">
    <property type="match status" value="1"/>
</dbReference>